<sequence>MAWTEDRIDQLKKLWDNGLSASQIAKELGEGVTRNAVIGKAHRLGLKSRPSPVKTDGEKKKVAPKKIAKKSGKKFVTLLDLTDRMCKWPSGHPGDADFQFCGKASEPGMPYCAGHCAEAYQAQPPRRDRRQLQRQPIL</sequence>
<evidence type="ECO:0000313" key="3">
    <source>
        <dbReference type="Proteomes" id="UP001595444"/>
    </source>
</evidence>
<reference evidence="3" key="1">
    <citation type="journal article" date="2019" name="Int. J. Syst. Evol. Microbiol.">
        <title>The Global Catalogue of Microorganisms (GCM) 10K type strain sequencing project: providing services to taxonomists for standard genome sequencing and annotation.</title>
        <authorList>
            <consortium name="The Broad Institute Genomics Platform"/>
            <consortium name="The Broad Institute Genome Sequencing Center for Infectious Disease"/>
            <person name="Wu L."/>
            <person name="Ma J."/>
        </authorList>
    </citation>
    <scope>NUCLEOTIDE SEQUENCE [LARGE SCALE GENOMIC DNA]</scope>
    <source>
        <strain evidence="3">KCTC 62164</strain>
    </source>
</reference>
<comment type="caution">
    <text evidence="2">The sequence shown here is derived from an EMBL/GenBank/DDBJ whole genome shotgun (WGS) entry which is preliminary data.</text>
</comment>
<dbReference type="InterPro" id="IPR011681">
    <property type="entry name" value="GcrA"/>
</dbReference>
<evidence type="ECO:0000256" key="1">
    <source>
        <dbReference type="SAM" id="MobiDB-lite"/>
    </source>
</evidence>
<accession>A0ABV7D5J5</accession>
<dbReference type="EMBL" id="JBHRSL010000010">
    <property type="protein sequence ID" value="MFC3052205.1"/>
    <property type="molecule type" value="Genomic_DNA"/>
</dbReference>
<evidence type="ECO:0000313" key="2">
    <source>
        <dbReference type="EMBL" id="MFC3052205.1"/>
    </source>
</evidence>
<gene>
    <name evidence="2" type="ORF">ACFOKA_09845</name>
</gene>
<dbReference type="Proteomes" id="UP001595444">
    <property type="component" value="Unassembled WGS sequence"/>
</dbReference>
<dbReference type="RefSeq" id="WP_194214110.1">
    <property type="nucleotide sequence ID" value="NZ_CP061205.1"/>
</dbReference>
<protein>
    <submittedName>
        <fullName evidence="2">GcrA family cell cycle regulator</fullName>
    </submittedName>
</protein>
<organism evidence="2 3">
    <name type="scientific">Kordiimonas pumila</name>
    <dbReference type="NCBI Taxonomy" id="2161677"/>
    <lineage>
        <taxon>Bacteria</taxon>
        <taxon>Pseudomonadati</taxon>
        <taxon>Pseudomonadota</taxon>
        <taxon>Alphaproteobacteria</taxon>
        <taxon>Kordiimonadales</taxon>
        <taxon>Kordiimonadaceae</taxon>
        <taxon>Kordiimonas</taxon>
    </lineage>
</organism>
<proteinExistence type="predicted"/>
<keyword evidence="3" id="KW-1185">Reference proteome</keyword>
<dbReference type="Gene3D" id="1.10.10.60">
    <property type="entry name" value="Homeodomain-like"/>
    <property type="match status" value="1"/>
</dbReference>
<feature type="region of interest" description="Disordered" evidence="1">
    <location>
        <begin position="45"/>
        <end position="66"/>
    </location>
</feature>
<dbReference type="Pfam" id="PF07750">
    <property type="entry name" value="GcrA"/>
    <property type="match status" value="2"/>
</dbReference>
<name>A0ABV7D5J5_9PROT</name>